<evidence type="ECO:0000256" key="5">
    <source>
        <dbReference type="SAM" id="MobiDB-lite"/>
    </source>
</evidence>
<keyword evidence="3 6" id="KW-0472">Membrane</keyword>
<feature type="domain" description="RlpA-like protein double-psi beta-barrel" evidence="7">
    <location>
        <begin position="115"/>
        <end position="201"/>
    </location>
</feature>
<dbReference type="GO" id="GO:0071555">
    <property type="term" value="P:cell wall organization"/>
    <property type="evidence" value="ECO:0007669"/>
    <property type="project" value="UniProtKB-KW"/>
</dbReference>
<accession>A2SL55</accession>
<organism evidence="8 9">
    <name type="scientific">Methylibium petroleiphilum (strain ATCC BAA-1232 / LMG 22953 / PM1)</name>
    <dbReference type="NCBI Taxonomy" id="420662"/>
    <lineage>
        <taxon>Bacteria</taxon>
        <taxon>Pseudomonadati</taxon>
        <taxon>Pseudomonadota</taxon>
        <taxon>Betaproteobacteria</taxon>
        <taxon>Burkholderiales</taxon>
        <taxon>Sphaerotilaceae</taxon>
        <taxon>Methylibium</taxon>
    </lineage>
</organism>
<keyword evidence="1 3" id="KW-0456">Lyase</keyword>
<evidence type="ECO:0000256" key="2">
    <source>
        <dbReference type="ARBA" id="ARBA00023316"/>
    </source>
</evidence>
<keyword evidence="3" id="KW-0564">Palmitate</keyword>
<dbReference type="HAMAP" id="MF_02071">
    <property type="entry name" value="RlpA"/>
    <property type="match status" value="1"/>
</dbReference>
<dbReference type="NCBIfam" id="TIGR00413">
    <property type="entry name" value="rlpA"/>
    <property type="match status" value="1"/>
</dbReference>
<dbReference type="InterPro" id="IPR012997">
    <property type="entry name" value="RplA"/>
</dbReference>
<dbReference type="PANTHER" id="PTHR34183">
    <property type="entry name" value="ENDOLYTIC PEPTIDOGLYCAN TRANSGLYCOSYLASE RLPA"/>
    <property type="match status" value="1"/>
</dbReference>
<dbReference type="InterPro" id="IPR034718">
    <property type="entry name" value="RlpA"/>
</dbReference>
<feature type="region of interest" description="Disordered" evidence="5">
    <location>
        <begin position="40"/>
        <end position="71"/>
    </location>
</feature>
<dbReference type="HOGENOM" id="CLU_042923_6_0_4"/>
<dbReference type="Pfam" id="PF03330">
    <property type="entry name" value="DPBB_1"/>
    <property type="match status" value="1"/>
</dbReference>
<sequence>MVNCIRIAPPSPLGHGLRLILILAAAMLVVGCGTVRLPGGTPPPAPSVEPEASPAPLPEPPQTRTPRVAKRAPAPLVDAVPRVERIRQGAPNHPYVIRGESYEPDDTDVPWFEIGVASWYGEPFHGRRTANGEVYDMHGMTAAHKTMPLPSYAVVRNRVNGRQVVVRVNDRGPFIDGRVIDLSFAAARKLGIRGLGEVEVRRLTHDEIRAGSWKKLPQTMAVGEDRAKLE</sequence>
<evidence type="ECO:0000313" key="9">
    <source>
        <dbReference type="Proteomes" id="UP000000366"/>
    </source>
</evidence>
<protein>
    <recommendedName>
        <fullName evidence="3">Endolytic peptidoglycan transglycosylase RlpA</fullName>
        <ecNumber evidence="3">4.2.2.-</ecNumber>
    </recommendedName>
</protein>
<comment type="similarity">
    <text evidence="3 4">Belongs to the RlpA family.</text>
</comment>
<dbReference type="AlphaFoldDB" id="A2SL55"/>
<feature type="transmembrane region" description="Helical" evidence="6">
    <location>
        <begin position="19"/>
        <end position="37"/>
    </location>
</feature>
<dbReference type="CDD" id="cd22268">
    <property type="entry name" value="DPBB_RlpA-like"/>
    <property type="match status" value="1"/>
</dbReference>
<dbReference type="EMBL" id="CP000555">
    <property type="protein sequence ID" value="ABM96294.1"/>
    <property type="molecule type" value="Genomic_DNA"/>
</dbReference>
<dbReference type="PANTHER" id="PTHR34183:SF1">
    <property type="entry name" value="ENDOLYTIC PEPTIDOGLYCAN TRANSGLYCOSYLASE RLPA"/>
    <property type="match status" value="1"/>
</dbReference>
<dbReference type="Proteomes" id="UP000000366">
    <property type="component" value="Chromosome"/>
</dbReference>
<proteinExistence type="inferred from homology"/>
<dbReference type="EC" id="4.2.2.-" evidence="3"/>
<keyword evidence="6" id="KW-1133">Transmembrane helix</keyword>
<dbReference type="Gene3D" id="2.40.40.10">
    <property type="entry name" value="RlpA-like domain"/>
    <property type="match status" value="1"/>
</dbReference>
<keyword evidence="9" id="KW-1185">Reference proteome</keyword>
<comment type="function">
    <text evidence="3">Lytic transglycosylase with a strong preference for naked glycan strands that lack stem peptides.</text>
</comment>
<dbReference type="GO" id="GO:0005886">
    <property type="term" value="C:plasma membrane"/>
    <property type="evidence" value="ECO:0007669"/>
    <property type="project" value="UniProtKB-SubCell"/>
</dbReference>
<dbReference type="PROSITE" id="PS51257">
    <property type="entry name" value="PROKAR_LIPOPROTEIN"/>
    <property type="match status" value="1"/>
</dbReference>
<dbReference type="KEGG" id="mpt:Mpe_A3341"/>
<dbReference type="GO" id="GO:0000270">
    <property type="term" value="P:peptidoglycan metabolic process"/>
    <property type="evidence" value="ECO:0007669"/>
    <property type="project" value="UniProtKB-UniRule"/>
</dbReference>
<reference evidence="8 9" key="1">
    <citation type="journal article" date="2007" name="J. Bacteriol.">
        <title>Whole-genome analysis of the methyl tert-butyl ether-degrading beta-proteobacterium Methylibium petroleiphilum PM1.</title>
        <authorList>
            <person name="Kane S.R."/>
            <person name="Chakicherla A.Y."/>
            <person name="Chain P.S.G."/>
            <person name="Schmidt R."/>
            <person name="Shin M.W."/>
            <person name="Legler T.C."/>
            <person name="Scow K.M."/>
            <person name="Larimer F.W."/>
            <person name="Lucas S.M."/>
            <person name="Richardson P.M."/>
            <person name="Hristova K.R."/>
        </authorList>
    </citation>
    <scope>NUCLEOTIDE SEQUENCE [LARGE SCALE GENOMIC DNA]</scope>
    <source>
        <strain evidence="9">ATCC BAA-1232 / LMG 22953 / PM1</strain>
    </source>
</reference>
<evidence type="ECO:0000256" key="6">
    <source>
        <dbReference type="SAM" id="Phobius"/>
    </source>
</evidence>
<evidence type="ECO:0000256" key="4">
    <source>
        <dbReference type="RuleBase" id="RU003495"/>
    </source>
</evidence>
<evidence type="ECO:0000256" key="3">
    <source>
        <dbReference type="HAMAP-Rule" id="MF_02071"/>
    </source>
</evidence>
<feature type="compositionally biased region" description="Pro residues" evidence="5">
    <location>
        <begin position="40"/>
        <end position="63"/>
    </location>
</feature>
<keyword evidence="6" id="KW-0812">Transmembrane</keyword>
<dbReference type="RefSeq" id="WP_011830915.1">
    <property type="nucleotide sequence ID" value="NC_008825.1"/>
</dbReference>
<evidence type="ECO:0000256" key="1">
    <source>
        <dbReference type="ARBA" id="ARBA00023239"/>
    </source>
</evidence>
<dbReference type="InterPro" id="IPR009009">
    <property type="entry name" value="RlpA-like_DPBB"/>
</dbReference>
<evidence type="ECO:0000259" key="7">
    <source>
        <dbReference type="Pfam" id="PF03330"/>
    </source>
</evidence>
<keyword evidence="3 8" id="KW-0449">Lipoprotein</keyword>
<dbReference type="InterPro" id="IPR036908">
    <property type="entry name" value="RlpA-like_sf"/>
</dbReference>
<keyword evidence="3" id="KW-1003">Cell membrane</keyword>
<comment type="subcellular location">
    <subcellularLocation>
        <location evidence="3">Cell membrane</location>
        <topology evidence="3">Lipid-anchor</topology>
    </subcellularLocation>
</comment>
<dbReference type="SUPFAM" id="SSF50685">
    <property type="entry name" value="Barwin-like endoglucanases"/>
    <property type="match status" value="1"/>
</dbReference>
<dbReference type="GO" id="GO:0008932">
    <property type="term" value="F:lytic endotransglycosylase activity"/>
    <property type="evidence" value="ECO:0007669"/>
    <property type="project" value="UniProtKB-UniRule"/>
</dbReference>
<gene>
    <name evidence="3" type="primary">rlpA</name>
    <name evidence="8" type="ordered locus">Mpe_A3341</name>
</gene>
<name>A2SL55_METPP</name>
<dbReference type="eggNOG" id="COG0797">
    <property type="taxonomic scope" value="Bacteria"/>
</dbReference>
<keyword evidence="2 3" id="KW-0961">Cell wall biogenesis/degradation</keyword>
<evidence type="ECO:0000313" key="8">
    <source>
        <dbReference type="EMBL" id="ABM96294.1"/>
    </source>
</evidence>